<dbReference type="Pfam" id="PF00805">
    <property type="entry name" value="Pentapeptide"/>
    <property type="match status" value="3"/>
</dbReference>
<name>A0P5G5_9PROT</name>
<dbReference type="PANTHER" id="PTHR47485:SF1">
    <property type="entry name" value="THYLAKOID LUMENAL 17.4 KDA PROTEIN, CHLOROPLASTIC"/>
    <property type="match status" value="1"/>
</dbReference>
<dbReference type="EMBL" id="AAUX01000001">
    <property type="protein sequence ID" value="EAV46775.1"/>
    <property type="molecule type" value="Genomic_DNA"/>
</dbReference>
<evidence type="ECO:0000313" key="2">
    <source>
        <dbReference type="EMBL" id="EAV46775.1"/>
    </source>
</evidence>
<accession>A0P5G5</accession>
<evidence type="ECO:0000256" key="1">
    <source>
        <dbReference type="ARBA" id="ARBA00022737"/>
    </source>
</evidence>
<organism evidence="2 3">
    <name type="scientific">Methylophilales bacterium HTCC2181</name>
    <dbReference type="NCBI Taxonomy" id="383631"/>
    <lineage>
        <taxon>Bacteria</taxon>
        <taxon>Pseudomonadati</taxon>
        <taxon>Pseudomonadota</taxon>
        <taxon>Betaproteobacteria</taxon>
        <taxon>Nitrosomonadales</taxon>
        <taxon>OM43 clade</taxon>
    </lineage>
</organism>
<protein>
    <recommendedName>
        <fullName evidence="4">Pentapeptide repeat family protein</fullName>
    </recommendedName>
</protein>
<dbReference type="AlphaFoldDB" id="A0P5G5"/>
<keyword evidence="1" id="KW-0677">Repeat</keyword>
<dbReference type="PANTHER" id="PTHR47485">
    <property type="entry name" value="THYLAKOID LUMENAL 17.4 KDA PROTEIN, CHLOROPLASTIC"/>
    <property type="match status" value="1"/>
</dbReference>
<comment type="caution">
    <text evidence="2">The sequence shown here is derived from an EMBL/GenBank/DDBJ whole genome shotgun (WGS) entry which is preliminary data.</text>
</comment>
<evidence type="ECO:0008006" key="4">
    <source>
        <dbReference type="Google" id="ProtNLM"/>
    </source>
</evidence>
<dbReference type="Gene3D" id="2.160.20.80">
    <property type="entry name" value="E3 ubiquitin-protein ligase SopA"/>
    <property type="match status" value="2"/>
</dbReference>
<dbReference type="Proteomes" id="UP000054262">
    <property type="component" value="Unassembled WGS sequence"/>
</dbReference>
<sequence length="284" mass="30955">MAEGNFHKTDCSIKAEFEGKDYCFGNKTSRSVFVNEPLTMIKEARQFFIKNTETDRTKMTQLAADSMLDDPDCDLSHKDLGYLNFKGKDLTHCVMVNTSFFGADLRGANLNGTNLQRAYLNLARLENANFSGANLREATMFQPIFGNTNFRGANLSSARVIGTLGNVDMSSALVLNGQFGLDVGNQPMGQMKFDSSGGDFHNANFEGADLNIASFIFGNLREANLRHTNLYRAELIQADLSGADLTGADLTDANVDGANFDKVKGLATVKGFNTVKGKCKNCAM</sequence>
<keyword evidence="3" id="KW-1185">Reference proteome</keyword>
<dbReference type="InterPro" id="IPR001646">
    <property type="entry name" value="5peptide_repeat"/>
</dbReference>
<evidence type="ECO:0000313" key="3">
    <source>
        <dbReference type="Proteomes" id="UP000054262"/>
    </source>
</evidence>
<reference evidence="2 3" key="1">
    <citation type="submission" date="2006-11" db="EMBL/GenBank/DDBJ databases">
        <authorList>
            <person name="Giovannoni S."/>
            <person name="Vergin K."/>
            <person name="Ferriera S."/>
            <person name="Johnson J."/>
            <person name="Kravitz S."/>
            <person name="Beeson K."/>
            <person name="Sutton G."/>
            <person name="Rogers Y.-H."/>
            <person name="Friedman R."/>
            <person name="Frazier M."/>
            <person name="Venter J.C."/>
        </authorList>
    </citation>
    <scope>NUCLEOTIDE SEQUENCE [LARGE SCALE GENOMIC DNA]</scope>
    <source>
        <strain evidence="2 3">HTCC2181</strain>
    </source>
</reference>
<gene>
    <name evidence="2" type="ORF">MB2181_01840</name>
</gene>
<dbReference type="SUPFAM" id="SSF141571">
    <property type="entry name" value="Pentapeptide repeat-like"/>
    <property type="match status" value="1"/>
</dbReference>
<proteinExistence type="predicted"/>